<keyword evidence="2" id="KW-0677">Repeat</keyword>
<evidence type="ECO:0000256" key="2">
    <source>
        <dbReference type="ARBA" id="ARBA00022737"/>
    </source>
</evidence>
<sequence length="366" mass="39546">MSQEAVHRKLNKYEWVESSSVKNVSIKSNSITKELLSSAAACTEKKLYLCGGFDPRTARSVSQVVEMDMATKQWSSSVPLPVRLRDASAVAFGENCLVFGGLNDETYTNNLWLLAPETLDPATVSPVSAKEPSSFAWSLIRPTGLSPSARVSHSMVLGVFSKEDESSPSPVVYLFGGFDGEKRLNDVWRLYLGPLVERGVAEWEVVESKVGTPPSARDAAAVAFDTAGERLIVFGGFASFLQNDLHILALRGGINTWSCQTCLSVPSRRHGCIAAVSGGYFVVCLGSDERNSLPQVLQLSLSDFRWSQLMLEHDDLSGRNGAVGCVSEKGKRIVIFGGGAPPKLNTSLLELELEKPDGGSSRKKAV</sequence>
<dbReference type="InterPro" id="IPR006652">
    <property type="entry name" value="Kelch_1"/>
</dbReference>
<dbReference type="InterPro" id="IPR015915">
    <property type="entry name" value="Kelch-typ_b-propeller"/>
</dbReference>
<evidence type="ECO:0000256" key="1">
    <source>
        <dbReference type="ARBA" id="ARBA00022441"/>
    </source>
</evidence>
<dbReference type="SUPFAM" id="SSF50965">
    <property type="entry name" value="Galactose oxidase, central domain"/>
    <property type="match status" value="1"/>
</dbReference>
<accession>G0UX52</accession>
<dbReference type="Gene3D" id="2.120.10.80">
    <property type="entry name" value="Kelch-type beta propeller"/>
    <property type="match status" value="2"/>
</dbReference>
<proteinExistence type="predicted"/>
<dbReference type="SMART" id="SM00612">
    <property type="entry name" value="Kelch"/>
    <property type="match status" value="1"/>
</dbReference>
<organism evidence="3">
    <name type="scientific">Trypanosoma congolense (strain IL3000)</name>
    <dbReference type="NCBI Taxonomy" id="1068625"/>
    <lineage>
        <taxon>Eukaryota</taxon>
        <taxon>Discoba</taxon>
        <taxon>Euglenozoa</taxon>
        <taxon>Kinetoplastea</taxon>
        <taxon>Metakinetoplastina</taxon>
        <taxon>Trypanosomatida</taxon>
        <taxon>Trypanosomatidae</taxon>
        <taxon>Trypanosoma</taxon>
        <taxon>Nannomonas</taxon>
    </lineage>
</organism>
<dbReference type="PANTHER" id="PTHR46093:SF3">
    <property type="entry name" value="ACYL-COA-BINDING DOMAIN-CONTAINING PROTEIN 4"/>
    <property type="match status" value="1"/>
</dbReference>
<name>G0UX52_TRYCI</name>
<gene>
    <name evidence="3" type="ORF">TCIL3000_10_7430</name>
</gene>
<dbReference type="EMBL" id="HE575323">
    <property type="protein sequence ID" value="CCC93969.1"/>
    <property type="molecule type" value="Genomic_DNA"/>
</dbReference>
<dbReference type="PANTHER" id="PTHR46093">
    <property type="entry name" value="ACYL-COA-BINDING DOMAIN-CONTAINING PROTEIN 5"/>
    <property type="match status" value="1"/>
</dbReference>
<reference evidence="3" key="1">
    <citation type="journal article" date="2012" name="Proc. Natl. Acad. Sci. U.S.A.">
        <title>Antigenic diversity is generated by distinct evolutionary mechanisms in African trypanosome species.</title>
        <authorList>
            <person name="Jackson A.P."/>
            <person name="Berry A."/>
            <person name="Aslett M."/>
            <person name="Allison H.C."/>
            <person name="Burton P."/>
            <person name="Vavrova-Anderson J."/>
            <person name="Brown R."/>
            <person name="Browne H."/>
            <person name="Corton N."/>
            <person name="Hauser H."/>
            <person name="Gamble J."/>
            <person name="Gilderthorp R."/>
            <person name="Marcello L."/>
            <person name="McQuillan J."/>
            <person name="Otto T.D."/>
            <person name="Quail M.A."/>
            <person name="Sanders M.J."/>
            <person name="van Tonder A."/>
            <person name="Ginger M.L."/>
            <person name="Field M.C."/>
            <person name="Barry J.D."/>
            <person name="Hertz-Fowler C."/>
            <person name="Berriman M."/>
        </authorList>
    </citation>
    <scope>NUCLEOTIDE SEQUENCE</scope>
    <source>
        <strain evidence="3">IL3000</strain>
    </source>
</reference>
<dbReference type="Pfam" id="PF24681">
    <property type="entry name" value="Kelch_KLHDC2_KLHL20_DRC7"/>
    <property type="match status" value="2"/>
</dbReference>
<evidence type="ECO:0000313" key="3">
    <source>
        <dbReference type="EMBL" id="CCC93969.1"/>
    </source>
</evidence>
<dbReference type="VEuPathDB" id="TriTrypDB:TcIL3000_10_7430"/>
<dbReference type="InterPro" id="IPR011043">
    <property type="entry name" value="Gal_Oxase/kelch_b-propeller"/>
</dbReference>
<keyword evidence="1" id="KW-0880">Kelch repeat</keyword>
<dbReference type="AlphaFoldDB" id="G0UX52"/>
<protein>
    <submittedName>
        <fullName evidence="3">Uncharacterized protein</fullName>
    </submittedName>
</protein>